<dbReference type="EMBL" id="JACDUH010000003">
    <property type="protein sequence ID" value="MBA2851610.1"/>
    <property type="molecule type" value="Genomic_DNA"/>
</dbReference>
<gene>
    <name evidence="2" type="ORF">HNP86_001769</name>
</gene>
<evidence type="ECO:0000313" key="3">
    <source>
        <dbReference type="Proteomes" id="UP000564425"/>
    </source>
</evidence>
<dbReference type="Proteomes" id="UP000564425">
    <property type="component" value="Unassembled WGS sequence"/>
</dbReference>
<dbReference type="RefSeq" id="WP_181501436.1">
    <property type="nucleotide sequence ID" value="NZ_JACDUH010000003.1"/>
</dbReference>
<organism evidence="2 3">
    <name type="scientific">Methanococcus maripaludis</name>
    <name type="common">Methanococcus deltae</name>
    <dbReference type="NCBI Taxonomy" id="39152"/>
    <lineage>
        <taxon>Archaea</taxon>
        <taxon>Methanobacteriati</taxon>
        <taxon>Methanobacteriota</taxon>
        <taxon>Methanomada group</taxon>
        <taxon>Methanococci</taxon>
        <taxon>Methanococcales</taxon>
        <taxon>Methanococcaceae</taxon>
        <taxon>Methanococcus</taxon>
    </lineage>
</organism>
<evidence type="ECO:0000256" key="1">
    <source>
        <dbReference type="SAM" id="Coils"/>
    </source>
</evidence>
<feature type="coiled-coil region" evidence="1">
    <location>
        <begin position="130"/>
        <end position="191"/>
    </location>
</feature>
<dbReference type="AlphaFoldDB" id="A0A7J9NVB2"/>
<accession>A0A7J9NVB2</accession>
<name>A0A7J9NVB2_METMI</name>
<protein>
    <submittedName>
        <fullName evidence="2">Uncharacterized protein</fullName>
    </submittedName>
</protein>
<evidence type="ECO:0000313" key="2">
    <source>
        <dbReference type="EMBL" id="MBA2851610.1"/>
    </source>
</evidence>
<sequence length="240" mass="28160">MKTFTSIGKTMDMVVDGAVDAAKYVVECISPKKKPIVQDPYYYNLIIDKSSYIKIGFREFYKEHVYDPEFMFYGDYVHDRGTLDNPPAYDGYIIVDEAKLLEAIEFFRRESYIKHIKREINKYNLLPDILAEAEQTIKDTKREINSLLSDRDGERSLAAIPLYNYMKDVSERDYEERLVDLKSKLTCAESDAEKFKKHLETRDDMLRLLSRKLDLVKLGKYDDYPEAVVQRVYCYGPTDN</sequence>
<comment type="caution">
    <text evidence="2">The sequence shown here is derived from an EMBL/GenBank/DDBJ whole genome shotgun (WGS) entry which is preliminary data.</text>
</comment>
<proteinExistence type="predicted"/>
<keyword evidence="1" id="KW-0175">Coiled coil</keyword>
<reference evidence="2 3" key="1">
    <citation type="submission" date="2020-07" db="EMBL/GenBank/DDBJ databases">
        <title>Genomic Encyclopedia of Type Strains, Phase IV (KMG-V): Genome sequencing to study the core and pangenomes of soil and plant-associated prokaryotes.</title>
        <authorList>
            <person name="Whitman W."/>
        </authorList>
    </citation>
    <scope>NUCLEOTIDE SEQUENCE [LARGE SCALE GENOMIC DNA]</scope>
    <source>
        <strain evidence="2 3">A1</strain>
    </source>
</reference>